<reference evidence="1" key="1">
    <citation type="submission" date="2020-03" db="EMBL/GenBank/DDBJ databases">
        <authorList>
            <person name="Weist P."/>
        </authorList>
    </citation>
    <scope>NUCLEOTIDE SEQUENCE</scope>
</reference>
<keyword evidence="2" id="KW-1185">Reference proteome</keyword>
<proteinExistence type="predicted"/>
<gene>
    <name evidence="1" type="ORF">PLEPLA_LOCUS17188</name>
</gene>
<evidence type="ECO:0000313" key="1">
    <source>
        <dbReference type="EMBL" id="CAB1429213.1"/>
    </source>
</evidence>
<dbReference type="EMBL" id="CADEAL010001113">
    <property type="protein sequence ID" value="CAB1429213.1"/>
    <property type="molecule type" value="Genomic_DNA"/>
</dbReference>
<dbReference type="AlphaFoldDB" id="A0A9N7YKR2"/>
<dbReference type="Proteomes" id="UP001153269">
    <property type="component" value="Unassembled WGS sequence"/>
</dbReference>
<comment type="caution">
    <text evidence="1">The sequence shown here is derived from an EMBL/GenBank/DDBJ whole genome shotgun (WGS) entry which is preliminary data.</text>
</comment>
<evidence type="ECO:0000313" key="2">
    <source>
        <dbReference type="Proteomes" id="UP001153269"/>
    </source>
</evidence>
<organism evidence="1 2">
    <name type="scientific">Pleuronectes platessa</name>
    <name type="common">European plaice</name>
    <dbReference type="NCBI Taxonomy" id="8262"/>
    <lineage>
        <taxon>Eukaryota</taxon>
        <taxon>Metazoa</taxon>
        <taxon>Chordata</taxon>
        <taxon>Craniata</taxon>
        <taxon>Vertebrata</taxon>
        <taxon>Euteleostomi</taxon>
        <taxon>Actinopterygii</taxon>
        <taxon>Neopterygii</taxon>
        <taxon>Teleostei</taxon>
        <taxon>Neoteleostei</taxon>
        <taxon>Acanthomorphata</taxon>
        <taxon>Carangaria</taxon>
        <taxon>Pleuronectiformes</taxon>
        <taxon>Pleuronectoidei</taxon>
        <taxon>Pleuronectidae</taxon>
        <taxon>Pleuronectes</taxon>
    </lineage>
</organism>
<accession>A0A9N7YKR2</accession>
<sequence length="119" mass="12393">MDNAVRPDQLEEDFILCRACRPQAPVSGAQHVLTMMGCAPARLRPGGFWLGPDVVLKPRMIRYIMEGQLDFGCPGAPTGPEASSTAMATSSVVGSACLGTGVGGQMSEHMGPSLNDAST</sequence>
<name>A0A9N7YKR2_PLEPL</name>
<protein>
    <submittedName>
        <fullName evidence="1">Uncharacterized protein</fullName>
    </submittedName>
</protein>